<accession>K0UTD3</accession>
<gene>
    <name evidence="1" type="ORF">MVAC_23830</name>
</gene>
<dbReference type="EMBL" id="ALQA01000070">
    <property type="protein sequence ID" value="EJZ05863.1"/>
    <property type="molecule type" value="Genomic_DNA"/>
</dbReference>
<organism evidence="1 2">
    <name type="scientific">Mycolicibacterium vaccae ATCC 25954</name>
    <dbReference type="NCBI Taxonomy" id="1194972"/>
    <lineage>
        <taxon>Bacteria</taxon>
        <taxon>Bacillati</taxon>
        <taxon>Actinomycetota</taxon>
        <taxon>Actinomycetes</taxon>
        <taxon>Mycobacteriales</taxon>
        <taxon>Mycobacteriaceae</taxon>
        <taxon>Mycolicibacterium</taxon>
    </lineage>
</organism>
<dbReference type="HOGENOM" id="CLU_2260695_0_0_11"/>
<reference evidence="1 2" key="1">
    <citation type="journal article" date="2012" name="J. Bacteriol.">
        <title>Complete Genome Sequence of Mycobacterium vaccae Type Strain ATCC 25954.</title>
        <authorList>
            <person name="Ho Y.S."/>
            <person name="Adroub S.A."/>
            <person name="Abadi M."/>
            <person name="Al Alwan B."/>
            <person name="Alkhateeb R."/>
            <person name="Gao G."/>
            <person name="Ragab A."/>
            <person name="Ali S."/>
            <person name="van Soolingen D."/>
            <person name="Bitter W."/>
            <person name="Pain A."/>
            <person name="Abdallah A.M."/>
        </authorList>
    </citation>
    <scope>NUCLEOTIDE SEQUENCE [LARGE SCALE GENOMIC DNA]</scope>
    <source>
        <strain evidence="1 2">ATCC 25954</strain>
    </source>
</reference>
<evidence type="ECO:0000313" key="1">
    <source>
        <dbReference type="EMBL" id="EJZ05863.1"/>
    </source>
</evidence>
<proteinExistence type="predicted"/>
<sequence length="103" mass="11688">MKDALADVDRNFRRFAPPSQHAALEKVFRRQEKILRSLPDYPGYRFTVIASRELVLDIEESVEGIQKKLDSNIFSMARRALDTLIDIFKNGNGPLALVRGLTG</sequence>
<dbReference type="AlphaFoldDB" id="K0UTD3"/>
<comment type="caution">
    <text evidence="1">The sequence shown here is derived from an EMBL/GenBank/DDBJ whole genome shotgun (WGS) entry which is preliminary data.</text>
</comment>
<dbReference type="RefSeq" id="WP_003930913.1">
    <property type="nucleotide sequence ID" value="NZ_JH814691.1"/>
</dbReference>
<evidence type="ECO:0000313" key="2">
    <source>
        <dbReference type="Proteomes" id="UP000006072"/>
    </source>
</evidence>
<name>K0UTD3_MYCVA</name>
<keyword evidence="2" id="KW-1185">Reference proteome</keyword>
<protein>
    <submittedName>
        <fullName evidence="1">Uncharacterized protein</fullName>
    </submittedName>
</protein>
<dbReference type="PATRIC" id="fig|1194972.3.peg.4749"/>
<dbReference type="Proteomes" id="UP000006072">
    <property type="component" value="Unassembled WGS sequence"/>
</dbReference>